<dbReference type="InParanoid" id="A0A5E4GI30"/>
<feature type="region of interest" description="Disordered" evidence="1">
    <location>
        <begin position="55"/>
        <end position="111"/>
    </location>
</feature>
<evidence type="ECO:0000313" key="2">
    <source>
        <dbReference type="EMBL" id="VVA39323.1"/>
    </source>
</evidence>
<evidence type="ECO:0000313" key="3">
    <source>
        <dbReference type="Proteomes" id="UP000327085"/>
    </source>
</evidence>
<proteinExistence type="predicted"/>
<sequence>RETQADPRAKGKAKMYLEMTKALDEKIPIREEPPKAIVICSRCQCEVSLEVVPPKVKKPSREPTREPAKEQAQTIRPKSAGKNMMKSPAENYGLHSPRDMMEIRPNKRPLH</sequence>
<name>A0A5E4GI30_PRUDU</name>
<feature type="non-terminal residue" evidence="2">
    <location>
        <position position="1"/>
    </location>
</feature>
<protein>
    <submittedName>
        <fullName evidence="2">Uncharacterized protein</fullName>
    </submittedName>
</protein>
<dbReference type="AlphaFoldDB" id="A0A5E4GI30"/>
<dbReference type="EMBL" id="CABIKO010000771">
    <property type="protein sequence ID" value="VVA39323.1"/>
    <property type="molecule type" value="Genomic_DNA"/>
</dbReference>
<accession>A0A5E4GI30</accession>
<feature type="compositionally biased region" description="Basic and acidic residues" evidence="1">
    <location>
        <begin position="96"/>
        <end position="105"/>
    </location>
</feature>
<gene>
    <name evidence="2" type="ORF">ALMOND_2B014544</name>
</gene>
<evidence type="ECO:0000256" key="1">
    <source>
        <dbReference type="SAM" id="MobiDB-lite"/>
    </source>
</evidence>
<feature type="compositionally biased region" description="Basic and acidic residues" evidence="1">
    <location>
        <begin position="59"/>
        <end position="69"/>
    </location>
</feature>
<dbReference type="Proteomes" id="UP000327085">
    <property type="component" value="Chromosome 7"/>
</dbReference>
<feature type="non-terminal residue" evidence="2">
    <location>
        <position position="111"/>
    </location>
</feature>
<reference evidence="3" key="1">
    <citation type="journal article" date="2020" name="Plant J.">
        <title>Transposons played a major role in the diversification between the closely related almond and peach genomes: results from the almond genome sequence.</title>
        <authorList>
            <person name="Alioto T."/>
            <person name="Alexiou K.G."/>
            <person name="Bardil A."/>
            <person name="Barteri F."/>
            <person name="Castanera R."/>
            <person name="Cruz F."/>
            <person name="Dhingra A."/>
            <person name="Duval H."/>
            <person name="Fernandez I Marti A."/>
            <person name="Frias L."/>
            <person name="Galan B."/>
            <person name="Garcia J.L."/>
            <person name="Howad W."/>
            <person name="Gomez-Garrido J."/>
            <person name="Gut M."/>
            <person name="Julca I."/>
            <person name="Morata J."/>
            <person name="Puigdomenech P."/>
            <person name="Ribeca P."/>
            <person name="Rubio Cabetas M.J."/>
            <person name="Vlasova A."/>
            <person name="Wirthensohn M."/>
            <person name="Garcia-Mas J."/>
            <person name="Gabaldon T."/>
            <person name="Casacuberta J.M."/>
            <person name="Arus P."/>
        </authorList>
    </citation>
    <scope>NUCLEOTIDE SEQUENCE [LARGE SCALE GENOMIC DNA]</scope>
    <source>
        <strain evidence="3">cv. Texas</strain>
    </source>
</reference>
<dbReference type="Gramene" id="VVA39323">
    <property type="protein sequence ID" value="VVA39323"/>
    <property type="gene ID" value="Prudul26B014544"/>
</dbReference>
<organism evidence="2 3">
    <name type="scientific">Prunus dulcis</name>
    <name type="common">Almond</name>
    <name type="synonym">Amygdalus dulcis</name>
    <dbReference type="NCBI Taxonomy" id="3755"/>
    <lineage>
        <taxon>Eukaryota</taxon>
        <taxon>Viridiplantae</taxon>
        <taxon>Streptophyta</taxon>
        <taxon>Embryophyta</taxon>
        <taxon>Tracheophyta</taxon>
        <taxon>Spermatophyta</taxon>
        <taxon>Magnoliopsida</taxon>
        <taxon>eudicotyledons</taxon>
        <taxon>Gunneridae</taxon>
        <taxon>Pentapetalae</taxon>
        <taxon>rosids</taxon>
        <taxon>fabids</taxon>
        <taxon>Rosales</taxon>
        <taxon>Rosaceae</taxon>
        <taxon>Amygdaloideae</taxon>
        <taxon>Amygdaleae</taxon>
        <taxon>Prunus</taxon>
    </lineage>
</organism>